<dbReference type="InterPro" id="IPR002110">
    <property type="entry name" value="Ankyrin_rpt"/>
</dbReference>
<dbReference type="GO" id="GO:0019706">
    <property type="term" value="F:protein-cysteine S-palmitoyltransferase activity"/>
    <property type="evidence" value="ECO:0007669"/>
    <property type="project" value="UniProtKB-EC"/>
</dbReference>
<keyword evidence="1" id="KW-0677">Repeat</keyword>
<dbReference type="SMART" id="SM00248">
    <property type="entry name" value="ANK"/>
    <property type="match status" value="7"/>
</dbReference>
<accession>A0A9P5LBU9</accession>
<feature type="repeat" description="ANK" evidence="3">
    <location>
        <begin position="37"/>
        <end position="69"/>
    </location>
</feature>
<feature type="repeat" description="ANK" evidence="3">
    <location>
        <begin position="146"/>
        <end position="179"/>
    </location>
</feature>
<feature type="repeat" description="ANK" evidence="3">
    <location>
        <begin position="180"/>
        <end position="212"/>
    </location>
</feature>
<evidence type="ECO:0000256" key="2">
    <source>
        <dbReference type="ARBA" id="ARBA00023043"/>
    </source>
</evidence>
<dbReference type="Pfam" id="PF12796">
    <property type="entry name" value="Ank_2"/>
    <property type="match status" value="3"/>
</dbReference>
<keyword evidence="5" id="KW-1185">Reference proteome</keyword>
<dbReference type="SUPFAM" id="SSF48403">
    <property type="entry name" value="Ankyrin repeat"/>
    <property type="match status" value="2"/>
</dbReference>
<proteinExistence type="predicted"/>
<keyword evidence="2 3" id="KW-0040">ANK repeat</keyword>
<dbReference type="PANTHER" id="PTHR24161">
    <property type="entry name" value="ANK_REP_REGION DOMAIN-CONTAINING PROTEIN-RELATED"/>
    <property type="match status" value="1"/>
</dbReference>
<dbReference type="PROSITE" id="PS50297">
    <property type="entry name" value="ANK_REP_REGION"/>
    <property type="match status" value="6"/>
</dbReference>
<evidence type="ECO:0000256" key="1">
    <source>
        <dbReference type="ARBA" id="ARBA00022737"/>
    </source>
</evidence>
<dbReference type="Gene3D" id="1.25.40.20">
    <property type="entry name" value="Ankyrin repeat-containing domain"/>
    <property type="match status" value="3"/>
</dbReference>
<dbReference type="AlphaFoldDB" id="A0A9P5LBU9"/>
<organism evidence="4 5">
    <name type="scientific">Cylindrodendrum hubeiense</name>
    <dbReference type="NCBI Taxonomy" id="595255"/>
    <lineage>
        <taxon>Eukaryota</taxon>
        <taxon>Fungi</taxon>
        <taxon>Dikarya</taxon>
        <taxon>Ascomycota</taxon>
        <taxon>Pezizomycotina</taxon>
        <taxon>Sordariomycetes</taxon>
        <taxon>Hypocreomycetidae</taxon>
        <taxon>Hypocreales</taxon>
        <taxon>Nectriaceae</taxon>
        <taxon>Cylindrodendrum</taxon>
    </lineage>
</organism>
<gene>
    <name evidence="4" type="ORF">G7Z17_g2213</name>
</gene>
<protein>
    <recommendedName>
        <fullName evidence="6">Ankyrin repeat protein</fullName>
    </recommendedName>
</protein>
<name>A0A9P5LBU9_9HYPO</name>
<evidence type="ECO:0000256" key="3">
    <source>
        <dbReference type="PROSITE-ProRule" id="PRU00023"/>
    </source>
</evidence>
<dbReference type="PROSITE" id="PS50088">
    <property type="entry name" value="ANK_REPEAT"/>
    <property type="match status" value="6"/>
</dbReference>
<dbReference type="PANTHER" id="PTHR24161:SF124">
    <property type="entry name" value="TRANSIENT RECEPTOR POTENTIAL CHANNEL PYREXIA"/>
    <property type="match status" value="1"/>
</dbReference>
<comment type="caution">
    <text evidence="4">The sequence shown here is derived from an EMBL/GenBank/DDBJ whole genome shotgun (WGS) entry which is preliminary data.</text>
</comment>
<feature type="repeat" description="ANK" evidence="3">
    <location>
        <begin position="282"/>
        <end position="314"/>
    </location>
</feature>
<dbReference type="OrthoDB" id="5097300at2759"/>
<sequence>MLEDENPVWRFLNYGTVPQLAEILGQKIVEPWDMNKDGKSLLHFAVEYRRPDICKYLLEEGMDKHFQDFSGCTAAMMALEMVIPSSVHPDKIIEGHELRGLFRDDSVAEVMNSSPLHLAILNNEDDDISMASKIGLIRFKNDQDGFGRTPLLWAAALNRPGTAIELLLNYGADHSSVDKHNKTALHWAMVSQAKEVARTLLKSGASLEARDCFGRTPLHETAKIPSSTGLIKMLVENGAVVDARDDIYERTPLHLAAYHGRPENILALLANGANIDARARPNGRTPLLMAISYNRLDSVKMLLKQGADAATVDDEGKSVLHLAARYSSVGIMKALKQTIDEMAENVLSSPDLNQADCEGNTGEDYFFSYRKEYYHGEAAEEKEEKAAFEDLVIAARGIEMPTFYDCSED</sequence>
<evidence type="ECO:0000313" key="5">
    <source>
        <dbReference type="Proteomes" id="UP000722485"/>
    </source>
</evidence>
<feature type="repeat" description="ANK" evidence="3">
    <location>
        <begin position="213"/>
        <end position="246"/>
    </location>
</feature>
<dbReference type="InterPro" id="IPR036770">
    <property type="entry name" value="Ankyrin_rpt-contain_sf"/>
</dbReference>
<evidence type="ECO:0000313" key="4">
    <source>
        <dbReference type="EMBL" id="KAF7555380.1"/>
    </source>
</evidence>
<feature type="repeat" description="ANK" evidence="3">
    <location>
        <begin position="248"/>
        <end position="280"/>
    </location>
</feature>
<dbReference type="Proteomes" id="UP000722485">
    <property type="component" value="Unassembled WGS sequence"/>
</dbReference>
<reference evidence="4" key="1">
    <citation type="submission" date="2020-03" db="EMBL/GenBank/DDBJ databases">
        <title>Draft Genome Sequence of Cylindrodendrum hubeiense.</title>
        <authorList>
            <person name="Buettner E."/>
            <person name="Kellner H."/>
        </authorList>
    </citation>
    <scope>NUCLEOTIDE SEQUENCE</scope>
    <source>
        <strain evidence="4">IHI 201604</strain>
    </source>
</reference>
<dbReference type="EMBL" id="JAANBB010000021">
    <property type="protein sequence ID" value="KAF7555380.1"/>
    <property type="molecule type" value="Genomic_DNA"/>
</dbReference>
<evidence type="ECO:0008006" key="6">
    <source>
        <dbReference type="Google" id="ProtNLM"/>
    </source>
</evidence>
<dbReference type="Pfam" id="PF13637">
    <property type="entry name" value="Ank_4"/>
    <property type="match status" value="1"/>
</dbReference>